<dbReference type="GO" id="GO:0005524">
    <property type="term" value="F:ATP binding"/>
    <property type="evidence" value="ECO:0007669"/>
    <property type="project" value="InterPro"/>
</dbReference>
<feature type="domain" description="Protein kinase" evidence="2">
    <location>
        <begin position="150"/>
        <end position="514"/>
    </location>
</feature>
<dbReference type="InterPro" id="IPR051130">
    <property type="entry name" value="Mito_struct-func_regulator"/>
</dbReference>
<name>A0A9P0GXZ7_NEZVI</name>
<proteinExistence type="inferred from homology"/>
<sequence length="514" mass="59063">MWTTRQILKYSIIGGGLVGTAFSYKANMYNFEAIGLLRFGRAAATALAIGLHYRKQLYQTNLDPQSLEYFNLRSRTHKEAALKLLELCCINKGVFIKVGQHIGSLEYLLPIEYVETMKILHSHAPQSPLKDIYSVIKEDLHKDPSELFIEFDSEPLGTASLAQVHRAKLKDGRVVAVKVQHPFVRGNSIVDMKTMEVLINIMAWVFPEFKFKWLVEESKKNIPRELDFSEEAKNTMKVKKMFQHFSWLKIPDILSELSTKRVLTMEYVDGGQVNDINYMKKNKINPFDVSDKLGLLYSEMIFRNGFVHSDPHPGNILVKKEEDGKTYIVLLDHGLYANISDKVRTEYSGLWLSILDKDMKGMKKHGEALGVGSLYDLFACMVAGRSWTAIQSGITKSKHTVGEKEQFQHDIPLVLAKITETLHYVNREMLLILKTNDLLRGIEYTLQTDNRMSSFLVMSKSCVRCVYEQKLKDCSTKLDKVKISIIETWELLKISVYYTYLSLKTFSWRQLLLL</sequence>
<dbReference type="GO" id="GO:0055088">
    <property type="term" value="P:lipid homeostasis"/>
    <property type="evidence" value="ECO:0007669"/>
    <property type="project" value="TreeGrafter"/>
</dbReference>
<dbReference type="CDD" id="cd13969">
    <property type="entry name" value="ADCK1-like"/>
    <property type="match status" value="1"/>
</dbReference>
<gene>
    <name evidence="3" type="ORF">NEZAVI_LOCUS2851</name>
</gene>
<keyword evidence="4" id="KW-1185">Reference proteome</keyword>
<dbReference type="InterPro" id="IPR045307">
    <property type="entry name" value="ADCK1_dom"/>
</dbReference>
<dbReference type="EMBL" id="OV725077">
    <property type="protein sequence ID" value="CAH1391934.1"/>
    <property type="molecule type" value="Genomic_DNA"/>
</dbReference>
<evidence type="ECO:0000313" key="4">
    <source>
        <dbReference type="Proteomes" id="UP001152798"/>
    </source>
</evidence>
<dbReference type="Gene3D" id="1.10.510.10">
    <property type="entry name" value="Transferase(Phosphotransferase) domain 1"/>
    <property type="match status" value="1"/>
</dbReference>
<dbReference type="SUPFAM" id="SSF56112">
    <property type="entry name" value="Protein kinase-like (PK-like)"/>
    <property type="match status" value="1"/>
</dbReference>
<dbReference type="Proteomes" id="UP001152798">
    <property type="component" value="Chromosome 1"/>
</dbReference>
<comment type="similarity">
    <text evidence="1">Belongs to the protein kinase superfamily. ADCK protein kinase family.</text>
</comment>
<protein>
    <recommendedName>
        <fullName evidence="2">Protein kinase domain-containing protein</fullName>
    </recommendedName>
</protein>
<dbReference type="PANTHER" id="PTHR43173:SF19">
    <property type="entry name" value="AARF DOMAIN-CONTAINING PROTEIN KINASE 1"/>
    <property type="match status" value="1"/>
</dbReference>
<dbReference type="InterPro" id="IPR011009">
    <property type="entry name" value="Kinase-like_dom_sf"/>
</dbReference>
<dbReference type="InterPro" id="IPR000719">
    <property type="entry name" value="Prot_kinase_dom"/>
</dbReference>
<dbReference type="GO" id="GO:0007005">
    <property type="term" value="P:mitochondrion organization"/>
    <property type="evidence" value="ECO:0007669"/>
    <property type="project" value="TreeGrafter"/>
</dbReference>
<organism evidence="3 4">
    <name type="scientific">Nezara viridula</name>
    <name type="common">Southern green stink bug</name>
    <name type="synonym">Cimex viridulus</name>
    <dbReference type="NCBI Taxonomy" id="85310"/>
    <lineage>
        <taxon>Eukaryota</taxon>
        <taxon>Metazoa</taxon>
        <taxon>Ecdysozoa</taxon>
        <taxon>Arthropoda</taxon>
        <taxon>Hexapoda</taxon>
        <taxon>Insecta</taxon>
        <taxon>Pterygota</taxon>
        <taxon>Neoptera</taxon>
        <taxon>Paraneoptera</taxon>
        <taxon>Hemiptera</taxon>
        <taxon>Heteroptera</taxon>
        <taxon>Panheteroptera</taxon>
        <taxon>Pentatomomorpha</taxon>
        <taxon>Pentatomoidea</taxon>
        <taxon>Pentatomidae</taxon>
        <taxon>Pentatominae</taxon>
        <taxon>Nezara</taxon>
    </lineage>
</organism>
<evidence type="ECO:0000256" key="1">
    <source>
        <dbReference type="ARBA" id="ARBA00009670"/>
    </source>
</evidence>
<dbReference type="InterPro" id="IPR004147">
    <property type="entry name" value="ABC1_dom"/>
</dbReference>
<dbReference type="OrthoDB" id="427480at2759"/>
<dbReference type="AlphaFoldDB" id="A0A9P0GXZ7"/>
<dbReference type="PANTHER" id="PTHR43173">
    <property type="entry name" value="ABC1 FAMILY PROTEIN"/>
    <property type="match status" value="1"/>
</dbReference>
<dbReference type="Pfam" id="PF03109">
    <property type="entry name" value="ABC1"/>
    <property type="match status" value="1"/>
</dbReference>
<dbReference type="GO" id="GO:0004672">
    <property type="term" value="F:protein kinase activity"/>
    <property type="evidence" value="ECO:0007669"/>
    <property type="project" value="InterPro"/>
</dbReference>
<evidence type="ECO:0000313" key="3">
    <source>
        <dbReference type="EMBL" id="CAH1391934.1"/>
    </source>
</evidence>
<reference evidence="3" key="1">
    <citation type="submission" date="2022-01" db="EMBL/GenBank/DDBJ databases">
        <authorList>
            <person name="King R."/>
        </authorList>
    </citation>
    <scope>NUCLEOTIDE SEQUENCE</scope>
</reference>
<dbReference type="PROSITE" id="PS50011">
    <property type="entry name" value="PROTEIN_KINASE_DOM"/>
    <property type="match status" value="1"/>
</dbReference>
<dbReference type="GO" id="GO:0005743">
    <property type="term" value="C:mitochondrial inner membrane"/>
    <property type="evidence" value="ECO:0007669"/>
    <property type="project" value="TreeGrafter"/>
</dbReference>
<evidence type="ECO:0000259" key="2">
    <source>
        <dbReference type="PROSITE" id="PS50011"/>
    </source>
</evidence>
<dbReference type="SMART" id="SM00220">
    <property type="entry name" value="S_TKc"/>
    <property type="match status" value="1"/>
</dbReference>
<accession>A0A9P0GXZ7</accession>